<dbReference type="InterPro" id="IPR001104">
    <property type="entry name" value="3-oxo-5_a-steroid_4-DH_C"/>
</dbReference>
<comment type="caution">
    <text evidence="8">The sequence shown here is derived from an EMBL/GenBank/DDBJ whole genome shotgun (WGS) entry which is preliminary data.</text>
</comment>
<name>A0A854QRJ3_CRYNE</name>
<proteinExistence type="inferred from homology"/>
<feature type="domain" description="3-oxo-5-alpha-steroid 4-dehydrogenase C-terminal" evidence="7">
    <location>
        <begin position="108"/>
        <end position="224"/>
    </location>
</feature>
<keyword evidence="5 6" id="KW-0472">Membrane</keyword>
<dbReference type="InterPro" id="IPR039357">
    <property type="entry name" value="SRD5A/TECR"/>
</dbReference>
<evidence type="ECO:0000256" key="5">
    <source>
        <dbReference type="ARBA" id="ARBA00023136"/>
    </source>
</evidence>
<dbReference type="EMBL" id="AMKT01000007">
    <property type="protein sequence ID" value="OXG29924.1"/>
    <property type="molecule type" value="Genomic_DNA"/>
</dbReference>
<comment type="similarity">
    <text evidence="2">Belongs to the steroid 5-alpha reductase family.</text>
</comment>
<keyword evidence="4 6" id="KW-1133">Transmembrane helix</keyword>
<feature type="transmembrane region" description="Helical" evidence="6">
    <location>
        <begin position="107"/>
        <end position="132"/>
    </location>
</feature>
<dbReference type="FunFam" id="1.20.120.1630:FF:000031">
    <property type="entry name" value="Prostatic steroid 5-alpha-reductase type I, putative"/>
    <property type="match status" value="1"/>
</dbReference>
<comment type="subcellular location">
    <subcellularLocation>
        <location evidence="1">Membrane</location>
        <topology evidence="1">Multi-pass membrane protein</topology>
    </subcellularLocation>
</comment>
<feature type="transmembrane region" description="Helical" evidence="6">
    <location>
        <begin position="138"/>
        <end position="158"/>
    </location>
</feature>
<gene>
    <name evidence="8" type="ORF">C361_00360</name>
</gene>
<dbReference type="GO" id="GO:0016020">
    <property type="term" value="C:membrane"/>
    <property type="evidence" value="ECO:0007669"/>
    <property type="project" value="UniProtKB-SubCell"/>
</dbReference>
<feature type="transmembrane region" description="Helical" evidence="6">
    <location>
        <begin position="6"/>
        <end position="29"/>
    </location>
</feature>
<dbReference type="GO" id="GO:0016627">
    <property type="term" value="F:oxidoreductase activity, acting on the CH-CH group of donors"/>
    <property type="evidence" value="ECO:0007669"/>
    <property type="project" value="InterPro"/>
</dbReference>
<evidence type="ECO:0000256" key="2">
    <source>
        <dbReference type="ARBA" id="ARBA00007742"/>
    </source>
</evidence>
<sequence length="305" mass="34713">MLPPKNFFPSLIIFHLFPLHSPITFFGLIDAPFGRFSRKVSRLNLNGNLSWAIMELVSPIAFLTTIVNSSHPSLNRPSRILSGLYLAHYAHRAIISPLILSPKRSPLHITVVLAAMLFNLLNGYLLAVGLAFYPPKEIGWQFVLGVIGWTIGFFGNVYHDEILNDLRRPPTKRIVMSHLPEDGASEKERYKVPRGGLFEWISFPNYLCEWLEWACWSFAANPYPLIAVPALPYLLRAPEYRDSHTVLSIISNFYWPSRLLAPSWAFVLAEVTSMLPRAVRGHAWYKEKFGNKYPKSRKAVIPGIL</sequence>
<dbReference type="PANTHER" id="PTHR10556">
    <property type="entry name" value="3-OXO-5-ALPHA-STEROID 4-DEHYDROGENASE"/>
    <property type="match status" value="1"/>
</dbReference>
<dbReference type="OrthoDB" id="5788137at2759"/>
<feature type="transmembrane region" description="Helical" evidence="6">
    <location>
        <begin position="49"/>
        <end position="68"/>
    </location>
</feature>
<evidence type="ECO:0000256" key="1">
    <source>
        <dbReference type="ARBA" id="ARBA00004141"/>
    </source>
</evidence>
<dbReference type="Pfam" id="PF02544">
    <property type="entry name" value="Steroid_dh"/>
    <property type="match status" value="2"/>
</dbReference>
<dbReference type="Proteomes" id="UP000199727">
    <property type="component" value="Unassembled WGS sequence"/>
</dbReference>
<protein>
    <submittedName>
        <fullName evidence="8">3-oxo-5-alpha-steroid 4-dehydrogenase 1</fullName>
    </submittedName>
</protein>
<feature type="domain" description="3-oxo-5-alpha-steroid 4-dehydrogenase C-terminal" evidence="7">
    <location>
        <begin position="262"/>
        <end position="305"/>
    </location>
</feature>
<accession>A0A854QRJ3</accession>
<keyword evidence="3 6" id="KW-0812">Transmembrane</keyword>
<evidence type="ECO:0000256" key="4">
    <source>
        <dbReference type="ARBA" id="ARBA00022989"/>
    </source>
</evidence>
<evidence type="ECO:0000256" key="6">
    <source>
        <dbReference type="SAM" id="Phobius"/>
    </source>
</evidence>
<dbReference type="GO" id="GO:0006629">
    <property type="term" value="P:lipid metabolic process"/>
    <property type="evidence" value="ECO:0007669"/>
    <property type="project" value="InterPro"/>
</dbReference>
<dbReference type="PANTHER" id="PTHR10556:SF43">
    <property type="entry name" value="STEROID 5-ALPHA-REDUCTASE DET2"/>
    <property type="match status" value="1"/>
</dbReference>
<evidence type="ECO:0000256" key="3">
    <source>
        <dbReference type="ARBA" id="ARBA00022692"/>
    </source>
</evidence>
<evidence type="ECO:0000313" key="8">
    <source>
        <dbReference type="EMBL" id="OXG29924.1"/>
    </source>
</evidence>
<evidence type="ECO:0000259" key="7">
    <source>
        <dbReference type="Pfam" id="PF02544"/>
    </source>
</evidence>
<dbReference type="AlphaFoldDB" id="A0A854QRJ3"/>
<evidence type="ECO:0000313" key="9">
    <source>
        <dbReference type="Proteomes" id="UP000199727"/>
    </source>
</evidence>
<dbReference type="Gene3D" id="1.20.120.1630">
    <property type="match status" value="1"/>
</dbReference>
<organism evidence="8 9">
    <name type="scientific">Cryptococcus neoformans Tu259-1</name>
    <dbReference type="NCBI Taxonomy" id="1230072"/>
    <lineage>
        <taxon>Eukaryota</taxon>
        <taxon>Fungi</taxon>
        <taxon>Dikarya</taxon>
        <taxon>Basidiomycota</taxon>
        <taxon>Agaricomycotina</taxon>
        <taxon>Tremellomycetes</taxon>
        <taxon>Tremellales</taxon>
        <taxon>Cryptococcaceae</taxon>
        <taxon>Cryptococcus</taxon>
        <taxon>Cryptococcus neoformans species complex</taxon>
    </lineage>
</organism>
<reference evidence="8 9" key="1">
    <citation type="submission" date="2017-06" db="EMBL/GenBank/DDBJ databases">
        <title>Global population genomics of the pathogenic fungus Cryptococcus neoformans var. grubii.</title>
        <authorList>
            <person name="Cuomo C."/>
            <person name="Litvintseva A."/>
            <person name="Chen Y."/>
            <person name="Young S."/>
            <person name="Zeng Q."/>
            <person name="Chapman S."/>
            <person name="Gujja S."/>
            <person name="Saif S."/>
            <person name="Birren B."/>
        </authorList>
    </citation>
    <scope>NUCLEOTIDE SEQUENCE [LARGE SCALE GENOMIC DNA]</scope>
    <source>
        <strain evidence="8 9">Tu259-1</strain>
    </source>
</reference>
<dbReference type="PROSITE" id="PS50244">
    <property type="entry name" value="S5A_REDUCTASE"/>
    <property type="match status" value="1"/>
</dbReference>